<gene>
    <name evidence="1" type="ORF">ENN51_03310</name>
</gene>
<comment type="caution">
    <text evidence="1">The sequence shown here is derived from an EMBL/GenBank/DDBJ whole genome shotgun (WGS) entry which is preliminary data.</text>
</comment>
<dbReference type="InterPro" id="IPR011330">
    <property type="entry name" value="Glyco_hydro/deAcase_b/a-brl"/>
</dbReference>
<dbReference type="GO" id="GO:0005975">
    <property type="term" value="P:carbohydrate metabolic process"/>
    <property type="evidence" value="ECO:0007669"/>
    <property type="project" value="InterPro"/>
</dbReference>
<organism evidence="1">
    <name type="scientific">candidate division WOR-3 bacterium</name>
    <dbReference type="NCBI Taxonomy" id="2052148"/>
    <lineage>
        <taxon>Bacteria</taxon>
        <taxon>Bacteria division WOR-3</taxon>
    </lineage>
</organism>
<dbReference type="Proteomes" id="UP000885672">
    <property type="component" value="Unassembled WGS sequence"/>
</dbReference>
<protein>
    <recommendedName>
        <fullName evidence="2">NodB homology domain-containing protein</fullName>
    </recommendedName>
</protein>
<accession>A0A7V0T501</accession>
<dbReference type="SUPFAM" id="SSF88713">
    <property type="entry name" value="Glycoside hydrolase/deacetylase"/>
    <property type="match status" value="1"/>
</dbReference>
<reference evidence="1" key="1">
    <citation type="journal article" date="2020" name="mSystems">
        <title>Genome- and Community-Level Interaction Insights into Carbon Utilization and Element Cycling Functions of Hydrothermarchaeota in Hydrothermal Sediment.</title>
        <authorList>
            <person name="Zhou Z."/>
            <person name="Liu Y."/>
            <person name="Xu W."/>
            <person name="Pan J."/>
            <person name="Luo Z.H."/>
            <person name="Li M."/>
        </authorList>
    </citation>
    <scope>NUCLEOTIDE SEQUENCE [LARGE SCALE GENOMIC DNA]</scope>
    <source>
        <strain evidence="1">SpSt-1182</strain>
    </source>
</reference>
<dbReference type="EMBL" id="DSBX01000129">
    <property type="protein sequence ID" value="HDQ99299.1"/>
    <property type="molecule type" value="Genomic_DNA"/>
</dbReference>
<evidence type="ECO:0008006" key="2">
    <source>
        <dbReference type="Google" id="ProtNLM"/>
    </source>
</evidence>
<sequence>MFCNSTPRPVVERVGVHDRGEMRRWVVRELRRKLNRHSLPLPHLAYCPGSARSAFAFRVDSDYCGEAELLATRRLADEAGLVFSWFINTEAHGPLLPALKRVLAGQDVQVHCHRHEVYRSRAANRRNLSAALEVLQNNGYRPAGAASPYGDWNPGWDAALAELELDFSSDFVAGWDDLPFRPIIGGKPSAVLQVPVHPVCLGRLRAARASDDEIRRYYRSVVQRQKSLREPCLLYDHPTGLARDYDLMAEVLHEARQASDSTLTVGGLAHWWQARELVRYRATMRSGAIEIETRSPNDGIEIELEFEDRFARVPLEPGRYELERLNWQPFDDPGPKPVVSRRLSLCRRLGERYRRLRRQTRAKRRDGDSA</sequence>
<dbReference type="AlphaFoldDB" id="A0A7V0T501"/>
<evidence type="ECO:0000313" key="1">
    <source>
        <dbReference type="EMBL" id="HDQ99299.1"/>
    </source>
</evidence>
<dbReference type="Gene3D" id="3.20.20.370">
    <property type="entry name" value="Glycoside hydrolase/deacetylase"/>
    <property type="match status" value="1"/>
</dbReference>
<name>A0A7V0T501_UNCW3</name>
<proteinExistence type="predicted"/>